<dbReference type="Gene3D" id="3.60.15.10">
    <property type="entry name" value="Ribonuclease Z/Hydroxyacylglutathione hydrolase-like"/>
    <property type="match status" value="1"/>
</dbReference>
<organism evidence="2 3">
    <name type="scientific">Diatrype stigma</name>
    <dbReference type="NCBI Taxonomy" id="117547"/>
    <lineage>
        <taxon>Eukaryota</taxon>
        <taxon>Fungi</taxon>
        <taxon>Dikarya</taxon>
        <taxon>Ascomycota</taxon>
        <taxon>Pezizomycotina</taxon>
        <taxon>Sordariomycetes</taxon>
        <taxon>Xylariomycetidae</taxon>
        <taxon>Xylariales</taxon>
        <taxon>Diatrypaceae</taxon>
        <taxon>Diatrype</taxon>
    </lineage>
</organism>
<dbReference type="Proteomes" id="UP001320420">
    <property type="component" value="Unassembled WGS sequence"/>
</dbReference>
<feature type="region of interest" description="Disordered" evidence="1">
    <location>
        <begin position="300"/>
        <end position="322"/>
    </location>
</feature>
<evidence type="ECO:0000256" key="1">
    <source>
        <dbReference type="SAM" id="MobiDB-lite"/>
    </source>
</evidence>
<feature type="compositionally biased region" description="Low complexity" evidence="1">
    <location>
        <begin position="556"/>
        <end position="568"/>
    </location>
</feature>
<feature type="compositionally biased region" description="Pro residues" evidence="1">
    <location>
        <begin position="400"/>
        <end position="417"/>
    </location>
</feature>
<keyword evidence="3" id="KW-1185">Reference proteome</keyword>
<proteinExistence type="predicted"/>
<dbReference type="EMBL" id="JAKJXP020000172">
    <property type="protein sequence ID" value="KAK7740030.1"/>
    <property type="molecule type" value="Genomic_DNA"/>
</dbReference>
<feature type="region of interest" description="Disordered" evidence="1">
    <location>
        <begin position="222"/>
        <end position="248"/>
    </location>
</feature>
<reference evidence="2 3" key="1">
    <citation type="submission" date="2024-02" db="EMBL/GenBank/DDBJ databases">
        <title>De novo assembly and annotation of 12 fungi associated with fruit tree decline syndrome in Ontario, Canada.</title>
        <authorList>
            <person name="Sulman M."/>
            <person name="Ellouze W."/>
            <person name="Ilyukhin E."/>
        </authorList>
    </citation>
    <scope>NUCLEOTIDE SEQUENCE [LARGE SCALE GENOMIC DNA]</scope>
    <source>
        <strain evidence="2 3">M11/M66-122</strain>
    </source>
</reference>
<sequence>MALDIKQLNTDTSFLLSFKPIPPELGAVVDVISPRPFTILLDPVIKNPPSFSLLTPISTNTGTFADASTTAAAPPSPSSTNDDKLTLTSLRELPEAPDLVIISQAGRDHCDETTLRQLPGSGTRTLIIAEPAAAHVIHSWRHFDRDKVRIIEPWEDPRLALEYRPVVARVVVPAVRVTSGIDTGRRPSSQLGQPGEVTVSLVMPETNKKKAKKQQAQTQAQMLQQKKQQQQKQKKHKRRGSSCGLSPGAAAAQAAAGIAGAIGITYRPPTIPGLEPLRIPVLAALHQHLENRGPALYGYGGAPPPPPETYGNSSGSGSGNNALRQTKTLSIVVPDAESVLCPSSPPISPRSLRSVQSHAVISNSAAPPPPPTAFPPFLTAAALIADRENNNNYSHFQPQRRPPPTPPLPPQRVPTPAPLTQEQLDKEHQKQRPTSYFYKPRPPSSALSTAASTSASTANRSSNGNTGTDPTSWASAAARLAAAKKAAATASRPLSVVYAPHGTAFPHLAAWTSSHLLQEAALPLTALLHPMDGVVLGATVRAQIRTAQEASARPASSSSSSTSSWSSWSSTLGRLRFGGGGSNKAATAAAQAAAATGSSVVCAGAEIASRMAARLWVSVNDGGAARGSRRWACDEPVPDADTYADADFAERRLSNRGSSSKNGGGGGAGATPITKVLRLGSGYSITVCADEVVRPDWAEDDYMEEMEDDEDDYDDEDEEAEQERTSFANTTLSFVTTNGASIDQGRDGKKKSKPKNSSSIDVSSIGHADHYQQNDNKLLKTKSKTQQASLNEYSAAAITPVKDKDSLAPPKKKRGLRTKASFLRLGLGGKSRPSA</sequence>
<accession>A0AAN9U7A6</accession>
<evidence type="ECO:0000313" key="2">
    <source>
        <dbReference type="EMBL" id="KAK7740030.1"/>
    </source>
</evidence>
<feature type="compositionally biased region" description="Low complexity" evidence="1">
    <location>
        <begin position="444"/>
        <end position="471"/>
    </location>
</feature>
<feature type="compositionally biased region" description="Acidic residues" evidence="1">
    <location>
        <begin position="706"/>
        <end position="721"/>
    </location>
</feature>
<dbReference type="PANTHER" id="PTHR36142">
    <property type="entry name" value="METALLO-HYDROLASE/OXIDOREDUCTASE SUPERFAMILY PROTEIN"/>
    <property type="match status" value="1"/>
</dbReference>
<feature type="compositionally biased region" description="Polar residues" evidence="1">
    <location>
        <begin position="725"/>
        <end position="741"/>
    </location>
</feature>
<dbReference type="InterPro" id="IPR036866">
    <property type="entry name" value="RibonucZ/Hydroxyglut_hydro"/>
</dbReference>
<dbReference type="AlphaFoldDB" id="A0AAN9U7A6"/>
<dbReference type="PANTHER" id="PTHR36142:SF5">
    <property type="entry name" value="METALLO-BETA-LACTAMASE DOMAIN-CONTAINING PROTEIN"/>
    <property type="match status" value="1"/>
</dbReference>
<feature type="compositionally biased region" description="Low complexity" evidence="1">
    <location>
        <begin position="311"/>
        <end position="321"/>
    </location>
</feature>
<feature type="region of interest" description="Disordered" evidence="1">
    <location>
        <begin position="706"/>
        <end position="835"/>
    </location>
</feature>
<comment type="caution">
    <text evidence="2">The sequence shown here is derived from an EMBL/GenBank/DDBJ whole genome shotgun (WGS) entry which is preliminary data.</text>
</comment>
<name>A0AAN9U7A6_9PEZI</name>
<feature type="region of interest" description="Disordered" evidence="1">
    <location>
        <begin position="548"/>
        <end position="568"/>
    </location>
</feature>
<protein>
    <submittedName>
        <fullName evidence="2">Uncharacterized protein</fullName>
    </submittedName>
</protein>
<feature type="region of interest" description="Disordered" evidence="1">
    <location>
        <begin position="392"/>
        <end position="471"/>
    </location>
</feature>
<gene>
    <name evidence="2" type="ORF">SLS62_011146</name>
</gene>
<feature type="compositionally biased region" description="Low complexity" evidence="1">
    <location>
        <begin position="222"/>
        <end position="231"/>
    </location>
</feature>
<evidence type="ECO:0000313" key="3">
    <source>
        <dbReference type="Proteomes" id="UP001320420"/>
    </source>
</evidence>